<organism evidence="11 12">
    <name type="scientific">Longibaculum muris</name>
    <dbReference type="NCBI Taxonomy" id="1796628"/>
    <lineage>
        <taxon>Bacteria</taxon>
        <taxon>Bacillati</taxon>
        <taxon>Bacillota</taxon>
        <taxon>Erysipelotrichia</taxon>
        <taxon>Erysipelotrichales</taxon>
        <taxon>Coprobacillaceae</taxon>
        <taxon>Longibaculum</taxon>
    </lineage>
</organism>
<comment type="caution">
    <text evidence="11">The sequence shown here is derived from an EMBL/GenBank/DDBJ whole genome shotgun (WGS) entry which is preliminary data.</text>
</comment>
<dbReference type="Proteomes" id="UP000295515">
    <property type="component" value="Unassembled WGS sequence"/>
</dbReference>
<dbReference type="InterPro" id="IPR017853">
    <property type="entry name" value="GH"/>
</dbReference>
<evidence type="ECO:0000256" key="5">
    <source>
        <dbReference type="ARBA" id="ARBA00022676"/>
    </source>
</evidence>
<evidence type="ECO:0000256" key="3">
    <source>
        <dbReference type="ARBA" id="ARBA00012560"/>
    </source>
</evidence>
<dbReference type="PANTHER" id="PTHR32438">
    <property type="entry name" value="4-ALPHA-GLUCANOTRANSFERASE DPE1, CHLOROPLASTIC/AMYLOPLASTIC"/>
    <property type="match status" value="1"/>
</dbReference>
<evidence type="ECO:0000256" key="4">
    <source>
        <dbReference type="ARBA" id="ARBA00020295"/>
    </source>
</evidence>
<dbReference type="EC" id="2.4.1.25" evidence="3 10"/>
<dbReference type="AlphaFoldDB" id="A0A4R3Z8A3"/>
<dbReference type="GO" id="GO:0005975">
    <property type="term" value="P:carbohydrate metabolic process"/>
    <property type="evidence" value="ECO:0007669"/>
    <property type="project" value="InterPro"/>
</dbReference>
<evidence type="ECO:0000256" key="7">
    <source>
        <dbReference type="ARBA" id="ARBA00023277"/>
    </source>
</evidence>
<evidence type="ECO:0000256" key="6">
    <source>
        <dbReference type="ARBA" id="ARBA00022679"/>
    </source>
</evidence>
<name>A0A4R3Z8A3_9FIRM</name>
<dbReference type="NCBIfam" id="TIGR00217">
    <property type="entry name" value="malQ"/>
    <property type="match status" value="1"/>
</dbReference>
<dbReference type="GeneID" id="98914876"/>
<keyword evidence="12" id="KW-1185">Reference proteome</keyword>
<dbReference type="NCBIfam" id="NF011080">
    <property type="entry name" value="PRK14508.1-3"/>
    <property type="match status" value="1"/>
</dbReference>
<dbReference type="RefSeq" id="WP_066449360.1">
    <property type="nucleotide sequence ID" value="NZ_JANKBF010000008.1"/>
</dbReference>
<evidence type="ECO:0000256" key="8">
    <source>
        <dbReference type="ARBA" id="ARBA00031423"/>
    </source>
</evidence>
<evidence type="ECO:0000313" key="11">
    <source>
        <dbReference type="EMBL" id="TCW00957.1"/>
    </source>
</evidence>
<dbReference type="InterPro" id="IPR003385">
    <property type="entry name" value="Glyco_hydro_77"/>
</dbReference>
<keyword evidence="7 10" id="KW-0119">Carbohydrate metabolism</keyword>
<dbReference type="PANTHER" id="PTHR32438:SF5">
    <property type="entry name" value="4-ALPHA-GLUCANOTRANSFERASE DPE1, CHLOROPLASTIC_AMYLOPLASTIC"/>
    <property type="match status" value="1"/>
</dbReference>
<accession>A0A4R3Z8A3</accession>
<comment type="similarity">
    <text evidence="2 10">Belongs to the disproportionating enzyme family.</text>
</comment>
<evidence type="ECO:0000256" key="10">
    <source>
        <dbReference type="RuleBase" id="RU361207"/>
    </source>
</evidence>
<dbReference type="GO" id="GO:0004134">
    <property type="term" value="F:4-alpha-glucanotransferase activity"/>
    <property type="evidence" value="ECO:0007669"/>
    <property type="project" value="UniProtKB-EC"/>
</dbReference>
<evidence type="ECO:0000313" key="12">
    <source>
        <dbReference type="Proteomes" id="UP000295515"/>
    </source>
</evidence>
<evidence type="ECO:0000256" key="9">
    <source>
        <dbReference type="ARBA" id="ARBA00031501"/>
    </source>
</evidence>
<dbReference type="Pfam" id="PF02446">
    <property type="entry name" value="Glyco_hydro_77"/>
    <property type="match status" value="1"/>
</dbReference>
<evidence type="ECO:0000256" key="2">
    <source>
        <dbReference type="ARBA" id="ARBA00005684"/>
    </source>
</evidence>
<keyword evidence="6 10" id="KW-0808">Transferase</keyword>
<protein>
    <recommendedName>
        <fullName evidence="4 10">4-alpha-glucanotransferase</fullName>
        <ecNumber evidence="3 10">2.4.1.25</ecNumber>
    </recommendedName>
    <alternativeName>
        <fullName evidence="8 10">Amylomaltase</fullName>
    </alternativeName>
    <alternativeName>
        <fullName evidence="9 10">Disproportionating enzyme</fullName>
    </alternativeName>
</protein>
<evidence type="ECO:0000256" key="1">
    <source>
        <dbReference type="ARBA" id="ARBA00000439"/>
    </source>
</evidence>
<dbReference type="Gene3D" id="3.20.20.80">
    <property type="entry name" value="Glycosidases"/>
    <property type="match status" value="1"/>
</dbReference>
<proteinExistence type="inferred from homology"/>
<dbReference type="EMBL" id="SMCQ01000005">
    <property type="protein sequence ID" value="TCW00957.1"/>
    <property type="molecule type" value="Genomic_DNA"/>
</dbReference>
<dbReference type="SUPFAM" id="SSF51445">
    <property type="entry name" value="(Trans)glycosidases"/>
    <property type="match status" value="1"/>
</dbReference>
<gene>
    <name evidence="11" type="ORF">EDD60_10550</name>
</gene>
<keyword evidence="5 10" id="KW-0328">Glycosyltransferase</keyword>
<reference evidence="11 12" key="1">
    <citation type="submission" date="2019-03" db="EMBL/GenBank/DDBJ databases">
        <title>Genomic Encyclopedia of Type Strains, Phase IV (KMG-IV): sequencing the most valuable type-strain genomes for metagenomic binning, comparative biology and taxonomic classification.</title>
        <authorList>
            <person name="Goeker M."/>
        </authorList>
    </citation>
    <scope>NUCLEOTIDE SEQUENCE [LARGE SCALE GENOMIC DNA]</scope>
    <source>
        <strain evidence="11 12">DSM 29487</strain>
    </source>
</reference>
<sequence length="481" mass="57369">MKKKAGLLFPISALPNRYGVGDFGKNAYELVDKMAKAHIKLWQILPLNPLGYGNSPYQPLSTHAGDEIYLDLDDLKKDGLLKEEEVTYFNSQVSFVAYQSVRKEKEKLYRLAFSRFVENVDYQQFIKENDWVYNYAIFQVFKEQNHQKSWIEWEDKYKNYPKNQSFSLLPFEKEIHYHIFLQYYFFKQWQDLKTYANQKGIEIIGDMPIYVGLDSADVWTHQECFLLEEDGTPSVVAGVPPDYFSKYGQRWGNPIYDWEYLKTHHYDFWVERMLAAHQMYDTVRIDHFRGFDTYWQIPASEPTAVIGEWVEGPSYDLFDELYKKIDDLSILAEDLGELRDEVYELRDYYHLKGMYVFQFHYHYDFDFDKVVVYSGTHDNDTLVGWLTSLDEEEYEQVETLLEDYQEEKMYQKIIHYCLDLKANDVIIPVWDMMGCDSSCRFNVPGKIGSPNWEYRLTSFEEFDSYLQVYQSMVEQSQRKEG</sequence>
<comment type="catalytic activity">
    <reaction evidence="1 10">
        <text>Transfers a segment of a (1-&gt;4)-alpha-D-glucan to a new position in an acceptor, which may be glucose or a (1-&gt;4)-alpha-D-glucan.</text>
        <dbReference type="EC" id="2.4.1.25"/>
    </reaction>
</comment>